<feature type="transmembrane region" description="Helical" evidence="1">
    <location>
        <begin position="15"/>
        <end position="37"/>
    </location>
</feature>
<evidence type="ECO:0000313" key="3">
    <source>
        <dbReference type="Proteomes" id="UP000243535"/>
    </source>
</evidence>
<dbReference type="AlphaFoldDB" id="A0A0K6GUW3"/>
<evidence type="ECO:0000313" key="2">
    <source>
        <dbReference type="EMBL" id="CUA82383.1"/>
    </source>
</evidence>
<dbReference type="EMBL" id="CYHA01000002">
    <property type="protein sequence ID" value="CUA82383.1"/>
    <property type="molecule type" value="Genomic_DNA"/>
</dbReference>
<dbReference type="Proteomes" id="UP000243535">
    <property type="component" value="Unassembled WGS sequence"/>
</dbReference>
<accession>A0A0K6GUW3</accession>
<sequence length="80" mass="8718">MLSFAQQTGFLTDSLYCLLVALTSGLVVALMCASAEYQLQRLEMASHPDACLCAKRIFKRIFTVGAPLVFAGELLLIMMA</sequence>
<keyword evidence="1" id="KW-0812">Transmembrane</keyword>
<keyword evidence="3" id="KW-1185">Reference proteome</keyword>
<proteinExistence type="predicted"/>
<reference evidence="3" key="1">
    <citation type="submission" date="2015-08" db="EMBL/GenBank/DDBJ databases">
        <authorList>
            <person name="Varghese N."/>
        </authorList>
    </citation>
    <scope>NUCLEOTIDE SEQUENCE [LARGE SCALE GENOMIC DNA]</scope>
    <source>
        <strain evidence="3">DSM 17901</strain>
    </source>
</reference>
<protein>
    <submittedName>
        <fullName evidence="2">Uncharacterized protein</fullName>
    </submittedName>
</protein>
<gene>
    <name evidence="2" type="ORF">Ga0061063_1247</name>
</gene>
<name>A0A0K6GUW3_9NEIS</name>
<organism evidence="2 3">
    <name type="scientific">Gulbenkiania indica</name>
    <dbReference type="NCBI Taxonomy" id="375574"/>
    <lineage>
        <taxon>Bacteria</taxon>
        <taxon>Pseudomonadati</taxon>
        <taxon>Pseudomonadota</taxon>
        <taxon>Betaproteobacteria</taxon>
        <taxon>Neisseriales</taxon>
        <taxon>Chromobacteriaceae</taxon>
        <taxon>Gulbenkiania</taxon>
    </lineage>
</organism>
<keyword evidence="1" id="KW-1133">Transmembrane helix</keyword>
<evidence type="ECO:0000256" key="1">
    <source>
        <dbReference type="SAM" id="Phobius"/>
    </source>
</evidence>
<keyword evidence="1" id="KW-0472">Membrane</keyword>
<feature type="transmembrane region" description="Helical" evidence="1">
    <location>
        <begin position="57"/>
        <end position="79"/>
    </location>
</feature>